<protein>
    <submittedName>
        <fullName evidence="1">Uncharacterized protein</fullName>
    </submittedName>
</protein>
<dbReference type="Proteomes" id="UP000256686">
    <property type="component" value="Unassembled WGS sequence"/>
</dbReference>
<evidence type="ECO:0000313" key="2">
    <source>
        <dbReference type="Proteomes" id="UP000256686"/>
    </source>
</evidence>
<dbReference type="RefSeq" id="WP_115969613.1">
    <property type="nucleotide sequence ID" value="NZ_QNVT01000003.1"/>
</dbReference>
<keyword evidence="2" id="KW-1185">Reference proteome</keyword>
<dbReference type="EMBL" id="QNVT01000003">
    <property type="protein sequence ID" value="REC63582.1"/>
    <property type="molecule type" value="Genomic_DNA"/>
</dbReference>
<organism evidence="1 2">
    <name type="scientific">Chryseobacterium pennae</name>
    <dbReference type="NCBI Taxonomy" id="2258962"/>
    <lineage>
        <taxon>Bacteria</taxon>
        <taxon>Pseudomonadati</taxon>
        <taxon>Bacteroidota</taxon>
        <taxon>Flavobacteriia</taxon>
        <taxon>Flavobacteriales</taxon>
        <taxon>Weeksellaceae</taxon>
        <taxon>Chryseobacterium group</taxon>
        <taxon>Chryseobacterium</taxon>
    </lineage>
</organism>
<proteinExistence type="predicted"/>
<sequence length="132" mass="14968">MNNNIADQYNLTFEDKVQDWGIQGKSINKTVSTNNQYLAIFLNSWNSAEQINASLLPDINDALNNPDEEIDSDSATVDVIMHRNEVNFYDDVKGYVSSIPLQDFKKIVTEWRNFLKTTPSGAAKVCQIFNCL</sequence>
<evidence type="ECO:0000313" key="1">
    <source>
        <dbReference type="EMBL" id="REC63582.1"/>
    </source>
</evidence>
<gene>
    <name evidence="1" type="ORF">DRF65_05680</name>
</gene>
<accession>A0A3D9CDM1</accession>
<name>A0A3D9CDM1_9FLAO</name>
<dbReference type="AlphaFoldDB" id="A0A3D9CDM1"/>
<reference evidence="2" key="1">
    <citation type="submission" date="2018-06" db="EMBL/GenBank/DDBJ databases">
        <authorList>
            <person name="Lum Nde A."/>
            <person name="Hugo C."/>
        </authorList>
    </citation>
    <scope>NUCLEOTIDE SEQUENCE [LARGE SCALE GENOMIC DNA]</scope>
    <source>
        <strain evidence="2">1_F178</strain>
    </source>
</reference>
<comment type="caution">
    <text evidence="1">The sequence shown here is derived from an EMBL/GenBank/DDBJ whole genome shotgun (WGS) entry which is preliminary data.</text>
</comment>